<dbReference type="Gene3D" id="3.60.40.10">
    <property type="entry name" value="PPM-type phosphatase domain"/>
    <property type="match status" value="1"/>
</dbReference>
<accession>A0A1Q9LHF3</accession>
<sequence length="456" mass="48378">MMGGTGTESAAQEDEPQAHRQSSFSPEVTWPSGKGGGIPQEGLPGLEFTPPQGTHVPGRTASTAWEPPTDNGHLWGDLGIQEQVRQPHQPPDGGSESPDRTAAFGLPAAGQDFGPAGGDEHAPRAGAKQQETPDEQQQAVEESPRGRQAHAPHAMELAIVGGFEPYSVGDPGRAASMVVPLPDTENWHRRDSVFDGFTLHLPQERPAAVVRAASIRGLAHRASGKPRQDEYAYQLSQDGRFLVLCVADGISSGARSHQAAEVAARTGVALVAKELTSTPPDSLDWDHLVREVAGHIVKFARTRLPGGEELTPEQVVSVMGTTATYAVLDLLSLEVDAVMVGDTSIWVLTRDQWVPLTAVKNADSDIATSAVEALPVVTARGRTPLRSRLRPGEALVLMSDGVGDPLGRGTGAVGRFLAGAWQNPPHEIDFAAQVAFSKRSFDDDRTVVAVWPVAPS</sequence>
<dbReference type="InterPro" id="IPR036457">
    <property type="entry name" value="PPM-type-like_dom_sf"/>
</dbReference>
<organism evidence="3 4">
    <name type="scientific">Actinokineospora bangkokensis</name>
    <dbReference type="NCBI Taxonomy" id="1193682"/>
    <lineage>
        <taxon>Bacteria</taxon>
        <taxon>Bacillati</taxon>
        <taxon>Actinomycetota</taxon>
        <taxon>Actinomycetes</taxon>
        <taxon>Pseudonocardiales</taxon>
        <taxon>Pseudonocardiaceae</taxon>
        <taxon>Actinokineospora</taxon>
    </lineage>
</organism>
<dbReference type="Pfam" id="PF13672">
    <property type="entry name" value="PP2C_2"/>
    <property type="match status" value="1"/>
</dbReference>
<keyword evidence="4" id="KW-1185">Reference proteome</keyword>
<dbReference type="STRING" id="1193682.BJP25_01045"/>
<feature type="region of interest" description="Disordered" evidence="1">
    <location>
        <begin position="1"/>
        <end position="150"/>
    </location>
</feature>
<dbReference type="InterPro" id="IPR001932">
    <property type="entry name" value="PPM-type_phosphatase-like_dom"/>
</dbReference>
<evidence type="ECO:0000259" key="2">
    <source>
        <dbReference type="Pfam" id="PF13672"/>
    </source>
</evidence>
<gene>
    <name evidence="3" type="ORF">BJP25_01045</name>
</gene>
<dbReference type="EMBL" id="MKQR01000023">
    <property type="protein sequence ID" value="OLR91453.1"/>
    <property type="molecule type" value="Genomic_DNA"/>
</dbReference>
<feature type="domain" description="PPM-type phosphatase" evidence="2">
    <location>
        <begin position="216"/>
        <end position="410"/>
    </location>
</feature>
<reference evidence="3 4" key="1">
    <citation type="submission" date="2016-10" db="EMBL/GenBank/DDBJ databases">
        <title>The Draft Genome Sequence of Actinokineospora bangkokensis 44EHWT reveals the biosynthetic pathway of antifungal compounds Thailandins with unusual extender unit butylmalonyl-CoA.</title>
        <authorList>
            <person name="Greule A."/>
            <person name="Intra B."/>
            <person name="Flemming S."/>
            <person name="Rommel M.G."/>
            <person name="Panbangred W."/>
            <person name="Bechthold A."/>
        </authorList>
    </citation>
    <scope>NUCLEOTIDE SEQUENCE [LARGE SCALE GENOMIC DNA]</scope>
    <source>
        <strain evidence="3 4">44EHW</strain>
    </source>
</reference>
<protein>
    <recommendedName>
        <fullName evidence="2">PPM-type phosphatase domain-containing protein</fullName>
    </recommendedName>
</protein>
<dbReference type="AlphaFoldDB" id="A0A1Q9LHF3"/>
<comment type="caution">
    <text evidence="3">The sequence shown here is derived from an EMBL/GenBank/DDBJ whole genome shotgun (WGS) entry which is preliminary data.</text>
</comment>
<proteinExistence type="predicted"/>
<dbReference type="SUPFAM" id="SSF81606">
    <property type="entry name" value="PP2C-like"/>
    <property type="match status" value="1"/>
</dbReference>
<evidence type="ECO:0000313" key="4">
    <source>
        <dbReference type="Proteomes" id="UP000186040"/>
    </source>
</evidence>
<name>A0A1Q9LHF3_9PSEU</name>
<dbReference type="Proteomes" id="UP000186040">
    <property type="component" value="Unassembled WGS sequence"/>
</dbReference>
<evidence type="ECO:0000313" key="3">
    <source>
        <dbReference type="EMBL" id="OLR91453.1"/>
    </source>
</evidence>
<evidence type="ECO:0000256" key="1">
    <source>
        <dbReference type="SAM" id="MobiDB-lite"/>
    </source>
</evidence>